<evidence type="ECO:0000313" key="2">
    <source>
        <dbReference type="Proteomes" id="UP001595548"/>
    </source>
</evidence>
<comment type="caution">
    <text evidence="1">The sequence shown here is derived from an EMBL/GenBank/DDBJ whole genome shotgun (WGS) entry which is preliminary data.</text>
</comment>
<proteinExistence type="predicted"/>
<keyword evidence="2" id="KW-1185">Reference proteome</keyword>
<dbReference type="Pfam" id="PF09611">
    <property type="entry name" value="Cas_Csy1"/>
    <property type="match status" value="1"/>
</dbReference>
<protein>
    <submittedName>
        <fullName evidence="1">Type I-F CRISPR-associated protein Csy1</fullName>
    </submittedName>
</protein>
<dbReference type="EMBL" id="JBHRTL010000007">
    <property type="protein sequence ID" value="MFC3155882.1"/>
    <property type="molecule type" value="Genomic_DNA"/>
</dbReference>
<gene>
    <name evidence="1" type="primary">csy1</name>
    <name evidence="1" type="ORF">ACFOEB_11775</name>
</gene>
<sequence length="454" mass="50857">MHDNEQSSSRSAVFRQAITDFIDERRDTKLNGLSDEKAAEVAAKYDYGVWLESAAKRVSQIQAVTHITKATHPDAKGSSLYVSPESLPNRLEVGTHTLGNSFAEDVVGNAAALDVYKFLKLEVEGKRLIEWFQQNDADAISALHSDADTASVWADAFKELVRPAQNLSSHTMAKQTYWCAADDPTDGASFHLLQPLFSSPLAHAVHMDINDARFGEVNKAARQARSKKQPHDGVYRVYTNVAVRKLGGTKPQNISQLNSERGGVNYLLASAPPQWKREWVWSPLNTDTAFAQFFKQRENRDLLNKLIKLLKNDPDAVMETRQQREAIEQALGQSLAAFGAETQAKMEPGWTRDPACQLPLYEKIWLDQARASLPVREEHKEEDEEFLRAFEWKGWPDEVASLFGNWVNARLIAEGLPVGDAEHAHWAKQAIVHAAWPATIQRRAIKANKEVANV</sequence>
<evidence type="ECO:0000313" key="1">
    <source>
        <dbReference type="EMBL" id="MFC3155882.1"/>
    </source>
</evidence>
<name>A0ABV7HQ57_9GAMM</name>
<reference evidence="2" key="1">
    <citation type="journal article" date="2019" name="Int. J. Syst. Evol. Microbiol.">
        <title>The Global Catalogue of Microorganisms (GCM) 10K type strain sequencing project: providing services to taxonomists for standard genome sequencing and annotation.</title>
        <authorList>
            <consortium name="The Broad Institute Genomics Platform"/>
            <consortium name="The Broad Institute Genome Sequencing Center for Infectious Disease"/>
            <person name="Wu L."/>
            <person name="Ma J."/>
        </authorList>
    </citation>
    <scope>NUCLEOTIDE SEQUENCE [LARGE SCALE GENOMIC DNA]</scope>
    <source>
        <strain evidence="2">KCTC 52141</strain>
    </source>
</reference>
<dbReference type="NCBIfam" id="TIGR02564">
    <property type="entry name" value="cas_Csy1"/>
    <property type="match status" value="1"/>
</dbReference>
<dbReference type="Proteomes" id="UP001595548">
    <property type="component" value="Unassembled WGS sequence"/>
</dbReference>
<dbReference type="RefSeq" id="WP_382416860.1">
    <property type="nucleotide sequence ID" value="NZ_AP031500.1"/>
</dbReference>
<accession>A0ABV7HQ57</accession>
<organism evidence="1 2">
    <name type="scientific">Gilvimarinus japonicus</name>
    <dbReference type="NCBI Taxonomy" id="1796469"/>
    <lineage>
        <taxon>Bacteria</taxon>
        <taxon>Pseudomonadati</taxon>
        <taxon>Pseudomonadota</taxon>
        <taxon>Gammaproteobacteria</taxon>
        <taxon>Cellvibrionales</taxon>
        <taxon>Cellvibrionaceae</taxon>
        <taxon>Gilvimarinus</taxon>
    </lineage>
</organism>
<dbReference type="InterPro" id="IPR013397">
    <property type="entry name" value="CRISPR-assoc_prot_Csy1"/>
</dbReference>